<dbReference type="Gene3D" id="3.20.20.150">
    <property type="entry name" value="Divalent-metal-dependent TIM barrel enzymes"/>
    <property type="match status" value="1"/>
</dbReference>
<keyword evidence="10" id="KW-1185">Reference proteome</keyword>
<dbReference type="InterPro" id="IPR001998">
    <property type="entry name" value="Xylose_isomerase"/>
</dbReference>
<comment type="similarity">
    <text evidence="1 8">Belongs to the xylose isomerase family.</text>
</comment>
<dbReference type="GO" id="GO:0046872">
    <property type="term" value="F:metal ion binding"/>
    <property type="evidence" value="ECO:0007669"/>
    <property type="project" value="UniProtKB-KW"/>
</dbReference>
<reference evidence="9" key="2">
    <citation type="submission" date="2023-05" db="EMBL/GenBank/DDBJ databases">
        <authorList>
            <person name="Schelkunov M.I."/>
        </authorList>
    </citation>
    <scope>NUCLEOTIDE SEQUENCE</scope>
    <source>
        <strain evidence="9">Hsosn_3</strain>
        <tissue evidence="9">Leaf</tissue>
    </source>
</reference>
<dbReference type="PROSITE" id="PS51415">
    <property type="entry name" value="XYLOSE_ISOMERASE"/>
    <property type="match status" value="1"/>
</dbReference>
<evidence type="ECO:0000256" key="2">
    <source>
        <dbReference type="ARBA" id="ARBA00011958"/>
    </source>
</evidence>
<evidence type="ECO:0000256" key="1">
    <source>
        <dbReference type="ARBA" id="ARBA00005765"/>
    </source>
</evidence>
<proteinExistence type="inferred from homology"/>
<protein>
    <recommendedName>
        <fullName evidence="2 8">Xylose isomerase</fullName>
        <ecNumber evidence="2 8">5.3.1.5</ecNumber>
    </recommendedName>
</protein>
<comment type="caution">
    <text evidence="9">The sequence shown here is derived from an EMBL/GenBank/DDBJ whole genome shotgun (WGS) entry which is preliminary data.</text>
</comment>
<evidence type="ECO:0000256" key="8">
    <source>
        <dbReference type="RuleBase" id="RU000609"/>
    </source>
</evidence>
<name>A0AAD8H011_9APIA</name>
<dbReference type="SUPFAM" id="SSF51658">
    <property type="entry name" value="Xylose isomerase-like"/>
    <property type="match status" value="1"/>
</dbReference>
<keyword evidence="6 8" id="KW-0119">Carbohydrate metabolism</keyword>
<keyword evidence="5 8" id="KW-0413">Isomerase</keyword>
<evidence type="ECO:0000256" key="5">
    <source>
        <dbReference type="ARBA" id="ARBA00023235"/>
    </source>
</evidence>
<evidence type="ECO:0000256" key="4">
    <source>
        <dbReference type="ARBA" id="ARBA00022723"/>
    </source>
</evidence>
<sequence length="272" mass="30232">MQILKTVKYKLYRDPKNVVFIVSGKDKKTLTEWFTSCGKLGLVAEHGYFFSGNAYDKMLLAKLESVYTGSGGPGTSMLVLSMEQGLPDSVLWSEKLRPCAEALYIVLFETHSQLLGPVVVSILQEAMGGCPSTVSEITQGLLLKDGLESNANLDEVVALAKELQGTKIRPLWGTAQLFLHPRYMHGAATSPELGVYAYGAAQVKKSMESEFDEIQEHRAIQEHRECQSRSGPDEHEDLVDVLLRIQTDQNQEIGLTDDQIKAVLTGFLFWYL</sequence>
<keyword evidence="4 8" id="KW-0479">Metal-binding</keyword>
<dbReference type="Pfam" id="PF02358">
    <property type="entry name" value="Trehalose_PPase"/>
    <property type="match status" value="1"/>
</dbReference>
<dbReference type="EMBL" id="JAUIZM010000011">
    <property type="protein sequence ID" value="KAK1357163.1"/>
    <property type="molecule type" value="Genomic_DNA"/>
</dbReference>
<dbReference type="EC" id="5.3.1.5" evidence="2 8"/>
<gene>
    <name evidence="9" type="ORF">POM88_050419</name>
</gene>
<comment type="catalytic activity">
    <reaction evidence="7 8">
        <text>alpha-D-xylose = alpha-D-xylulofuranose</text>
        <dbReference type="Rhea" id="RHEA:22816"/>
        <dbReference type="ChEBI" id="CHEBI:28518"/>
        <dbReference type="ChEBI" id="CHEBI:188998"/>
        <dbReference type="EC" id="5.3.1.5"/>
    </reaction>
</comment>
<keyword evidence="3 8" id="KW-0859">Xylose metabolism</keyword>
<dbReference type="InterPro" id="IPR003337">
    <property type="entry name" value="Trehalose_PPase"/>
</dbReference>
<dbReference type="GO" id="GO:0042732">
    <property type="term" value="P:D-xylose metabolic process"/>
    <property type="evidence" value="ECO:0007669"/>
    <property type="project" value="UniProtKB-KW"/>
</dbReference>
<dbReference type="PRINTS" id="PR00688">
    <property type="entry name" value="XYLOSISMRASE"/>
</dbReference>
<dbReference type="GO" id="GO:0009045">
    <property type="term" value="F:xylose isomerase activity"/>
    <property type="evidence" value="ECO:0007669"/>
    <property type="project" value="UniProtKB-EC"/>
</dbReference>
<evidence type="ECO:0000256" key="3">
    <source>
        <dbReference type="ARBA" id="ARBA00022629"/>
    </source>
</evidence>
<evidence type="ECO:0000256" key="7">
    <source>
        <dbReference type="ARBA" id="ARBA00033659"/>
    </source>
</evidence>
<evidence type="ECO:0000256" key="6">
    <source>
        <dbReference type="ARBA" id="ARBA00023277"/>
    </source>
</evidence>
<dbReference type="PANTHER" id="PTHR48408">
    <property type="match status" value="1"/>
</dbReference>
<dbReference type="GO" id="GO:0005992">
    <property type="term" value="P:trehalose biosynthetic process"/>
    <property type="evidence" value="ECO:0007669"/>
    <property type="project" value="InterPro"/>
</dbReference>
<evidence type="ECO:0000313" key="9">
    <source>
        <dbReference type="EMBL" id="KAK1357163.1"/>
    </source>
</evidence>
<evidence type="ECO:0000313" key="10">
    <source>
        <dbReference type="Proteomes" id="UP001237642"/>
    </source>
</evidence>
<dbReference type="InterPro" id="IPR036237">
    <property type="entry name" value="Xyl_isomerase-like_sf"/>
</dbReference>
<reference evidence="9" key="1">
    <citation type="submission" date="2023-02" db="EMBL/GenBank/DDBJ databases">
        <title>Genome of toxic invasive species Heracleum sosnowskyi carries increased number of genes despite the absence of recent whole-genome duplications.</title>
        <authorList>
            <person name="Schelkunov M."/>
            <person name="Shtratnikova V."/>
            <person name="Makarenko M."/>
            <person name="Klepikova A."/>
            <person name="Omelchenko D."/>
            <person name="Novikova G."/>
            <person name="Obukhova E."/>
            <person name="Bogdanov V."/>
            <person name="Penin A."/>
            <person name="Logacheva M."/>
        </authorList>
    </citation>
    <scope>NUCLEOTIDE SEQUENCE</scope>
    <source>
        <strain evidence="9">Hsosn_3</strain>
        <tissue evidence="9">Leaf</tissue>
    </source>
</reference>
<accession>A0AAD8H011</accession>
<dbReference type="Proteomes" id="UP001237642">
    <property type="component" value="Unassembled WGS sequence"/>
</dbReference>
<organism evidence="9 10">
    <name type="scientific">Heracleum sosnowskyi</name>
    <dbReference type="NCBI Taxonomy" id="360622"/>
    <lineage>
        <taxon>Eukaryota</taxon>
        <taxon>Viridiplantae</taxon>
        <taxon>Streptophyta</taxon>
        <taxon>Embryophyta</taxon>
        <taxon>Tracheophyta</taxon>
        <taxon>Spermatophyta</taxon>
        <taxon>Magnoliopsida</taxon>
        <taxon>eudicotyledons</taxon>
        <taxon>Gunneridae</taxon>
        <taxon>Pentapetalae</taxon>
        <taxon>asterids</taxon>
        <taxon>campanulids</taxon>
        <taxon>Apiales</taxon>
        <taxon>Apiaceae</taxon>
        <taxon>Apioideae</taxon>
        <taxon>apioid superclade</taxon>
        <taxon>Tordylieae</taxon>
        <taxon>Tordyliinae</taxon>
        <taxon>Heracleum</taxon>
    </lineage>
</organism>
<dbReference type="AlphaFoldDB" id="A0AAD8H011"/>
<dbReference type="PANTHER" id="PTHR48408:SF1">
    <property type="entry name" value="XYLOSE ISOMERASE"/>
    <property type="match status" value="1"/>
</dbReference>